<dbReference type="KEGG" id="sace:GIY23_06325"/>
<dbReference type="RefSeq" id="WP_154075798.1">
    <property type="nucleotide sequence ID" value="NZ_CP045929.1"/>
</dbReference>
<organism evidence="2 3">
    <name type="scientific">Allosaccharopolyspora coralli</name>
    <dbReference type="NCBI Taxonomy" id="2665642"/>
    <lineage>
        <taxon>Bacteria</taxon>
        <taxon>Bacillati</taxon>
        <taxon>Actinomycetota</taxon>
        <taxon>Actinomycetes</taxon>
        <taxon>Pseudonocardiales</taxon>
        <taxon>Pseudonocardiaceae</taxon>
        <taxon>Allosaccharopolyspora</taxon>
    </lineage>
</organism>
<proteinExistence type="predicted"/>
<keyword evidence="3" id="KW-1185">Reference proteome</keyword>
<accession>A0A5Q3Q3L2</accession>
<feature type="transmembrane region" description="Helical" evidence="1">
    <location>
        <begin position="136"/>
        <end position="159"/>
    </location>
</feature>
<keyword evidence="1" id="KW-0812">Transmembrane</keyword>
<keyword evidence="1" id="KW-1133">Transmembrane helix</keyword>
<evidence type="ECO:0000256" key="1">
    <source>
        <dbReference type="SAM" id="Phobius"/>
    </source>
</evidence>
<keyword evidence="1" id="KW-0472">Membrane</keyword>
<sequence>MRQRELKRPGRNIVIALLLACATFYLYSLFLANTSFLHSGDQIGARQEGVLTIESCEPNWLLFGARSVCSGTIVPEGAQGRSDEFVKYVNKYSDLRGGAVGTAVPAKEVSGVFGMSWKAVPVPEAGFVPSLLIGPLAIAACSHGVFAAGLAVRWCFGVVRSSLAGARR</sequence>
<gene>
    <name evidence="2" type="ORF">GIY23_06325</name>
</gene>
<dbReference type="EMBL" id="CP045929">
    <property type="protein sequence ID" value="QGK69198.1"/>
    <property type="molecule type" value="Genomic_DNA"/>
</dbReference>
<evidence type="ECO:0000313" key="3">
    <source>
        <dbReference type="Proteomes" id="UP000371041"/>
    </source>
</evidence>
<name>A0A5Q3Q3L2_9PSEU</name>
<protein>
    <submittedName>
        <fullName evidence="2">Uncharacterized protein</fullName>
    </submittedName>
</protein>
<dbReference type="AlphaFoldDB" id="A0A5Q3Q3L2"/>
<feature type="transmembrane region" description="Helical" evidence="1">
    <location>
        <begin position="12"/>
        <end position="32"/>
    </location>
</feature>
<dbReference type="Proteomes" id="UP000371041">
    <property type="component" value="Chromosome"/>
</dbReference>
<evidence type="ECO:0000313" key="2">
    <source>
        <dbReference type="EMBL" id="QGK69198.1"/>
    </source>
</evidence>
<reference evidence="3" key="1">
    <citation type="submission" date="2019-11" db="EMBL/GenBank/DDBJ databases">
        <title>The complete genome sequence of Saccharopolyspora sp. E2A.</title>
        <authorList>
            <person name="Zhang G."/>
        </authorList>
    </citation>
    <scope>NUCLEOTIDE SEQUENCE [LARGE SCALE GENOMIC DNA]</scope>
    <source>
        <strain evidence="3">E2A</strain>
    </source>
</reference>